<keyword evidence="2" id="KW-0812">Transmembrane</keyword>
<dbReference type="PROSITE" id="PS50235">
    <property type="entry name" value="USP_3"/>
    <property type="match status" value="1"/>
</dbReference>
<dbReference type="SUPFAM" id="SSF54001">
    <property type="entry name" value="Cysteine proteinases"/>
    <property type="match status" value="1"/>
</dbReference>
<dbReference type="Pfam" id="PF00443">
    <property type="entry name" value="UCH"/>
    <property type="match status" value="1"/>
</dbReference>
<dbReference type="EMBL" id="CP017623">
    <property type="protein sequence ID" value="AOW25890.1"/>
    <property type="molecule type" value="Genomic_DNA"/>
</dbReference>
<gene>
    <name evidence="5" type="ordered locus">CAALFM_C102040CA</name>
    <name evidence="4" type="ordered locus">orf19.11145</name>
</gene>
<dbReference type="InterPro" id="IPR028889">
    <property type="entry name" value="USP"/>
</dbReference>
<dbReference type="FunCoup" id="A0A1D8PCM4">
    <property type="interactions" value="41"/>
</dbReference>
<evidence type="ECO:0000256" key="1">
    <source>
        <dbReference type="SAM" id="MobiDB-lite"/>
    </source>
</evidence>
<dbReference type="InterPro" id="IPR038765">
    <property type="entry name" value="Papain-like_cys_pep_sf"/>
</dbReference>
<keyword evidence="2" id="KW-1133">Transmembrane helix</keyword>
<dbReference type="GeneID" id="3644586"/>
<dbReference type="STRING" id="237561.A0A1D8PCM4"/>
<evidence type="ECO:0000256" key="2">
    <source>
        <dbReference type="SAM" id="Phobius"/>
    </source>
</evidence>
<reference evidence="5 6" key="2">
    <citation type="journal article" date="2007" name="Genome Biol.">
        <title>Assembly of the Candida albicans genome into sixteen supercontigs aligned on the eight chromosomes.</title>
        <authorList>
            <person name="van het Hoog M."/>
            <person name="Rast T.J."/>
            <person name="Martchenko M."/>
            <person name="Grindle S."/>
            <person name="Dignard D."/>
            <person name="Hogues H."/>
            <person name="Cuomo C."/>
            <person name="Berriman M."/>
            <person name="Scherer S."/>
            <person name="Magee B.B."/>
            <person name="Whiteway M."/>
            <person name="Chibana H."/>
            <person name="Nantel A."/>
            <person name="Magee P.T."/>
        </authorList>
    </citation>
    <scope>GENOME REANNOTATION</scope>
    <source>
        <strain evidence="6">SC5314 / ATCC MYA-2876</strain>
    </source>
</reference>
<dbReference type="GO" id="GO:0016579">
    <property type="term" value="P:protein deubiquitination"/>
    <property type="evidence" value="ECO:0007669"/>
    <property type="project" value="InterPro"/>
</dbReference>
<dbReference type="InterPro" id="IPR018200">
    <property type="entry name" value="USP_CS"/>
</dbReference>
<dbReference type="PANTHER" id="PTHR24006:SF904">
    <property type="entry name" value="UBIQUITIN CARBOXYL-TERMINAL HYDROLASE 16"/>
    <property type="match status" value="1"/>
</dbReference>
<organism evidence="5 6">
    <name type="scientific">Candida albicans (strain SC5314 / ATCC MYA-2876)</name>
    <name type="common">Yeast</name>
    <dbReference type="NCBI Taxonomy" id="237561"/>
    <lineage>
        <taxon>Eukaryota</taxon>
        <taxon>Fungi</taxon>
        <taxon>Dikarya</taxon>
        <taxon>Ascomycota</taxon>
        <taxon>Saccharomycotina</taxon>
        <taxon>Pichiomycetes</taxon>
        <taxon>Debaryomycetaceae</taxon>
        <taxon>Candida/Lodderomyces clade</taxon>
        <taxon>Candida</taxon>
    </lineage>
</organism>
<dbReference type="PROSITE" id="PS00973">
    <property type="entry name" value="USP_2"/>
    <property type="match status" value="1"/>
</dbReference>
<evidence type="ECO:0000313" key="5">
    <source>
        <dbReference type="EMBL" id="AOW25890.1"/>
    </source>
</evidence>
<proteinExistence type="predicted"/>
<feature type="transmembrane region" description="Helical" evidence="2">
    <location>
        <begin position="64"/>
        <end position="86"/>
    </location>
</feature>
<feature type="compositionally biased region" description="Acidic residues" evidence="1">
    <location>
        <begin position="524"/>
        <end position="543"/>
    </location>
</feature>
<feature type="compositionally biased region" description="Polar residues" evidence="1">
    <location>
        <begin position="562"/>
        <end position="581"/>
    </location>
</feature>
<feature type="region of interest" description="Disordered" evidence="1">
    <location>
        <begin position="468"/>
        <end position="583"/>
    </location>
</feature>
<dbReference type="GO" id="GO:0004843">
    <property type="term" value="F:cysteine-type deubiquitinase activity"/>
    <property type="evidence" value="ECO:0007669"/>
    <property type="project" value="InterPro"/>
</dbReference>
<evidence type="ECO:0000259" key="3">
    <source>
        <dbReference type="PROSITE" id="PS50235"/>
    </source>
</evidence>
<dbReference type="eggNOG" id="ENOG502QSIQ">
    <property type="taxonomic scope" value="Eukaryota"/>
</dbReference>
<evidence type="ECO:0000313" key="4">
    <source>
        <dbReference type="CGD" id="CAL0000181496"/>
    </source>
</evidence>
<dbReference type="AlphaFoldDB" id="A0A1D8PCM4"/>
<dbReference type="VEuPathDB" id="FungiDB:C1_02040C_A"/>
<keyword evidence="5" id="KW-0645">Protease</keyword>
<reference evidence="5 6" key="3">
    <citation type="journal article" date="2013" name="Genome Biol.">
        <title>Assembly of a phased diploid Candida albicans genome facilitates allele-specific measurements and provides a simple model for repeat and indel structure.</title>
        <authorList>
            <person name="Muzzey D."/>
            <person name="Schwartz K."/>
            <person name="Weissman J.S."/>
            <person name="Sherlock G."/>
        </authorList>
    </citation>
    <scope>NUCLEOTIDE SEQUENCE [LARGE SCALE GENOMIC DNA]</scope>
    <source>
        <strain evidence="6">SC5314 / ATCC MYA-2876</strain>
    </source>
</reference>
<dbReference type="GO" id="GO:0006508">
    <property type="term" value="P:proteolysis"/>
    <property type="evidence" value="ECO:0007669"/>
    <property type="project" value="UniProtKB-KW"/>
</dbReference>
<dbReference type="InterPro" id="IPR050164">
    <property type="entry name" value="Peptidase_C19"/>
</dbReference>
<dbReference type="InParanoid" id="A0A1D8PCM4"/>
<name>A0A1D8PCM4_CANAL</name>
<feature type="domain" description="USP" evidence="3">
    <location>
        <begin position="101"/>
        <end position="814"/>
    </location>
</feature>
<dbReference type="OrthoDB" id="2248014at2759"/>
<feature type="region of interest" description="Disordered" evidence="1">
    <location>
        <begin position="660"/>
        <end position="693"/>
    </location>
</feature>
<dbReference type="CGD" id="CAL0000181496">
    <property type="gene designation" value="orf19.11145"/>
</dbReference>
<sequence length="824" mass="94610">MSEIWNQLKCLITNQDLNTIKHFPQPTTTTTQQIDCLSILNYPFIPTLLLNYWNRKTYSEKKSLLLQISLILSISLYILTPSLPFYKQKPMFSKRPDKHTTGFINLRNDCFANSSLQAYSSVPSLTDYLNKFIASYRQLVEFVKSNNIDIQELINLRLELNKNLQNSKFKRSNSTFEVPLHMAMASMVKKLQETEMTTRTISVWTFLHELENIFNAKMSRSQHDAHELTQLINETLENENLKFKSFVRFITLNLETILKRIPDPQDYAQLDKIVVPEFPFDGLILSQMTCLTCHGVSQPNFTPFVILTLPVPMTTTTNLETLLEQNESEQIEGYQCIKCRVSKIAMNEEHLKRQIPLEDVDYINKIIGLNNNPNLCINEDLPEDLENFIKNYNVEGIDASRITSTVQKKSQILKPPKIFGLHLSRSSFDGQVVTRNSCRVKFSDKMTLSIGKEYHDKLKQFQTMVQKEDEKLREKYTSNVLTTDENDMEDEDVQREDIDEKGEEDDDEDDEDVTTDDGTATENGTDDLDDETDEEEEEDDDDISSVMSRETETQSVTTSSTIRPNSGPTGSSQEYSINSAPISHKQTDNLKELFKRFKFNDNDLYKYRLRAVIKHMGSHTQGHYECYKHKPLYVKDKNGNIFKLSPEIKDELTGEIHCEATPVESNPAQSNANNGSATMRSSSSGSSENDEGFRHKFSTMMGRRPSVFQANPTGVEEILSSGLQTPAEILVDDPNQNNFENAFATHNFRDAFNGNKDTATNKKQEEEKKVKMKKIPSIISKPYWRISDATVTEVSKASVLAEETTVYMLYYERVDRKQIKRHHG</sequence>
<keyword evidence="6" id="KW-1185">Reference proteome</keyword>
<feature type="compositionally biased region" description="Polar residues" evidence="1">
    <location>
        <begin position="663"/>
        <end position="680"/>
    </location>
</feature>
<accession>A0A1D8PCM4</accession>
<dbReference type="Proteomes" id="UP000000559">
    <property type="component" value="Chromosome 1"/>
</dbReference>
<reference evidence="5 6" key="1">
    <citation type="journal article" date="2004" name="Proc. Natl. Acad. Sci. U.S.A.">
        <title>The diploid genome sequence of Candida albicans.</title>
        <authorList>
            <person name="Jones T."/>
            <person name="Federspiel N.A."/>
            <person name="Chibana H."/>
            <person name="Dungan J."/>
            <person name="Kalman S."/>
            <person name="Magee B.B."/>
            <person name="Newport G."/>
            <person name="Thorstenson Y.R."/>
            <person name="Agabian N."/>
            <person name="Magee P.T."/>
            <person name="Davis R.W."/>
            <person name="Scherer S."/>
        </authorList>
    </citation>
    <scope>NUCLEOTIDE SEQUENCE [LARGE SCALE GENOMIC DNA]</scope>
    <source>
        <strain evidence="6">SC5314 / ATCC MYA-2876</strain>
    </source>
</reference>
<dbReference type="InterPro" id="IPR001394">
    <property type="entry name" value="Peptidase_C19_UCH"/>
</dbReference>
<dbReference type="Gene3D" id="3.90.70.10">
    <property type="entry name" value="Cysteine proteinases"/>
    <property type="match status" value="1"/>
</dbReference>
<feature type="compositionally biased region" description="Acidic residues" evidence="1">
    <location>
        <begin position="484"/>
        <end position="515"/>
    </location>
</feature>
<dbReference type="KEGG" id="cal:CAALFM_C102040CA"/>
<protein>
    <submittedName>
        <fullName evidence="5">Ubiquitin-specific protease</fullName>
    </submittedName>
</protein>
<keyword evidence="2" id="KW-0472">Membrane</keyword>
<evidence type="ECO:0000313" key="6">
    <source>
        <dbReference type="Proteomes" id="UP000000559"/>
    </source>
</evidence>
<dbReference type="PANTHER" id="PTHR24006">
    <property type="entry name" value="UBIQUITIN CARBOXYL-TERMINAL HYDROLASE"/>
    <property type="match status" value="1"/>
</dbReference>
<keyword evidence="5" id="KW-0378">Hydrolase</keyword>
<dbReference type="RefSeq" id="XP_713755.2">
    <property type="nucleotide sequence ID" value="XM_708662.2"/>
</dbReference>